<dbReference type="WBParaSite" id="RSKR_0000223500.1">
    <property type="protein sequence ID" value="RSKR_0000223500.1"/>
    <property type="gene ID" value="RSKR_0000223500"/>
</dbReference>
<sequence length="410" mass="46222">MRKVIQDVAEVAKASNLNNEVVESIQKGYGEVIEEMALVGEQSIRRAELVAIAKTYPASYIKSLYLTSHQEHFGENKVKELVEKSEELHESCPDIKWHFIGKVQSNKINQLLNVKNLYLIQTVESYRYAELINEAALRKNLPDGSIKIMIQVNTSGEEQKQGCQPEELYEIVGKTLTRLPKLELVGLMTIGMKHDGTNEADFTEFAFLKSLRDETQSKLLADNISCNKLKLSMGMSGDFPIAIKNETDYIRVGTKIFDKPIKKKSKIEPFVYEEGQKDSLQHKEITLTPVRKSVFDRISRVRDVNKGSVDLNKITAVQHNLDKTIGCDYEICKDPKLIAGDNSGDTDIIVPVNEILIEQLTVNDSLADHTLHQSPSKEVLLEKSIDEGLPTTSELDKEVPKVSHNENNRN</sequence>
<evidence type="ECO:0000313" key="1">
    <source>
        <dbReference type="Proteomes" id="UP000095286"/>
    </source>
</evidence>
<accession>A0AC35TN07</accession>
<organism evidence="1 2">
    <name type="scientific">Rhabditophanes sp. KR3021</name>
    <dbReference type="NCBI Taxonomy" id="114890"/>
    <lineage>
        <taxon>Eukaryota</taxon>
        <taxon>Metazoa</taxon>
        <taxon>Ecdysozoa</taxon>
        <taxon>Nematoda</taxon>
        <taxon>Chromadorea</taxon>
        <taxon>Rhabditida</taxon>
        <taxon>Tylenchina</taxon>
        <taxon>Panagrolaimomorpha</taxon>
        <taxon>Strongyloidoidea</taxon>
        <taxon>Alloionematidae</taxon>
        <taxon>Rhabditophanes</taxon>
    </lineage>
</organism>
<name>A0AC35TN07_9BILA</name>
<dbReference type="Proteomes" id="UP000095286">
    <property type="component" value="Unplaced"/>
</dbReference>
<proteinExistence type="predicted"/>
<reference evidence="2" key="1">
    <citation type="submission" date="2016-11" db="UniProtKB">
        <authorList>
            <consortium name="WormBaseParasite"/>
        </authorList>
    </citation>
    <scope>IDENTIFICATION</scope>
    <source>
        <strain evidence="2">KR3021</strain>
    </source>
</reference>
<protein>
    <submittedName>
        <fullName evidence="2">Pyridoxal phosphate homeostasis protein</fullName>
    </submittedName>
</protein>
<evidence type="ECO:0000313" key="2">
    <source>
        <dbReference type="WBParaSite" id="RSKR_0000223500.1"/>
    </source>
</evidence>